<dbReference type="RefSeq" id="XP_011130140.1">
    <property type="nucleotide sequence ID" value="XM_011131838.1"/>
</dbReference>
<comment type="cofactor">
    <cofactor evidence="1">
        <name>Zn(2+)</name>
        <dbReference type="ChEBI" id="CHEBI:29105"/>
    </cofactor>
</comment>
<feature type="compositionally biased region" description="Polar residues" evidence="9">
    <location>
        <begin position="141"/>
        <end position="150"/>
    </location>
</feature>
<keyword evidence="6" id="KW-0862">Zinc</keyword>
<evidence type="ECO:0000313" key="11">
    <source>
        <dbReference type="EMBL" id="EZG67892.1"/>
    </source>
</evidence>
<name>A0A023B7U9_GRENI</name>
<keyword evidence="4" id="KW-0545">Nucleotide biosynthesis</keyword>
<accession>A0A023B7U9</accession>
<dbReference type="InterPro" id="IPR002125">
    <property type="entry name" value="CMP_dCMP_dom"/>
</dbReference>
<proteinExistence type="inferred from homology"/>
<feature type="compositionally biased region" description="Basic and acidic residues" evidence="9">
    <location>
        <begin position="154"/>
        <end position="188"/>
    </location>
</feature>
<feature type="compositionally biased region" description="Basic and acidic residues" evidence="9">
    <location>
        <begin position="200"/>
        <end position="210"/>
    </location>
</feature>
<keyword evidence="3" id="KW-0479">Metal-binding</keyword>
<evidence type="ECO:0000256" key="4">
    <source>
        <dbReference type="ARBA" id="ARBA00022727"/>
    </source>
</evidence>
<reference evidence="11" key="1">
    <citation type="submission" date="2013-12" db="EMBL/GenBank/DDBJ databases">
        <authorList>
            <person name="Omoto C.K."/>
            <person name="Sibley D."/>
            <person name="Venepally P."/>
            <person name="Hadjithomas M."/>
            <person name="Karamycheva S."/>
            <person name="Brunk B."/>
            <person name="Roos D."/>
            <person name="Caler E."/>
            <person name="Lorenzi H."/>
        </authorList>
    </citation>
    <scope>NUCLEOTIDE SEQUENCE</scope>
</reference>
<evidence type="ECO:0000256" key="9">
    <source>
        <dbReference type="SAM" id="MobiDB-lite"/>
    </source>
</evidence>
<evidence type="ECO:0000256" key="6">
    <source>
        <dbReference type="ARBA" id="ARBA00022833"/>
    </source>
</evidence>
<dbReference type="PANTHER" id="PTHR11086">
    <property type="entry name" value="DEOXYCYTIDYLATE DEAMINASE-RELATED"/>
    <property type="match status" value="1"/>
</dbReference>
<dbReference type="PROSITE" id="PS00903">
    <property type="entry name" value="CYT_DCMP_DEAMINASES_1"/>
    <property type="match status" value="1"/>
</dbReference>
<dbReference type="GO" id="GO:0009165">
    <property type="term" value="P:nucleotide biosynthetic process"/>
    <property type="evidence" value="ECO:0007669"/>
    <property type="project" value="UniProtKB-KW"/>
</dbReference>
<dbReference type="InterPro" id="IPR015517">
    <property type="entry name" value="dCMP_deaminase-rel"/>
</dbReference>
<dbReference type="EC" id="3.5.4.12" evidence="7"/>
<dbReference type="Gene3D" id="3.40.140.10">
    <property type="entry name" value="Cytidine Deaminase, domain 2"/>
    <property type="match status" value="1"/>
</dbReference>
<evidence type="ECO:0000256" key="2">
    <source>
        <dbReference type="ARBA" id="ARBA00006576"/>
    </source>
</evidence>
<dbReference type="Proteomes" id="UP000019763">
    <property type="component" value="Unassembled WGS sequence"/>
</dbReference>
<feature type="region of interest" description="Disordered" evidence="9">
    <location>
        <begin position="122"/>
        <end position="211"/>
    </location>
</feature>
<dbReference type="GeneID" id="22912425"/>
<keyword evidence="5 11" id="KW-0378">Hydrolase</keyword>
<dbReference type="eggNOG" id="KOG3127">
    <property type="taxonomic scope" value="Eukaryota"/>
</dbReference>
<evidence type="ECO:0000313" key="12">
    <source>
        <dbReference type="Proteomes" id="UP000019763"/>
    </source>
</evidence>
<dbReference type="OrthoDB" id="6710946at2759"/>
<evidence type="ECO:0000256" key="8">
    <source>
        <dbReference type="ARBA" id="ARBA00041763"/>
    </source>
</evidence>
<evidence type="ECO:0000256" key="3">
    <source>
        <dbReference type="ARBA" id="ARBA00022723"/>
    </source>
</evidence>
<dbReference type="EMBL" id="AFNH02000494">
    <property type="protein sequence ID" value="EZG67892.1"/>
    <property type="molecule type" value="Genomic_DNA"/>
</dbReference>
<evidence type="ECO:0000256" key="5">
    <source>
        <dbReference type="ARBA" id="ARBA00022801"/>
    </source>
</evidence>
<dbReference type="InterPro" id="IPR016193">
    <property type="entry name" value="Cytidine_deaminase-like"/>
</dbReference>
<dbReference type="Pfam" id="PF00383">
    <property type="entry name" value="dCMP_cyt_deam_1"/>
    <property type="match status" value="1"/>
</dbReference>
<evidence type="ECO:0000256" key="7">
    <source>
        <dbReference type="ARBA" id="ARBA00038938"/>
    </source>
</evidence>
<dbReference type="InterPro" id="IPR035105">
    <property type="entry name" value="Deoxycytidylate_deaminase_dom"/>
</dbReference>
<organism evidence="11 12">
    <name type="scientific">Gregarina niphandrodes</name>
    <name type="common">Septate eugregarine</name>
    <dbReference type="NCBI Taxonomy" id="110365"/>
    <lineage>
        <taxon>Eukaryota</taxon>
        <taxon>Sar</taxon>
        <taxon>Alveolata</taxon>
        <taxon>Apicomplexa</taxon>
        <taxon>Conoidasida</taxon>
        <taxon>Gregarinasina</taxon>
        <taxon>Eugregarinorida</taxon>
        <taxon>Gregarinidae</taxon>
        <taxon>Gregarina</taxon>
    </lineage>
</organism>
<dbReference type="InterPro" id="IPR016192">
    <property type="entry name" value="APOBEC/CMP_deaminase_Zn-bd"/>
</dbReference>
<feature type="domain" description="CMP/dCMP-type deaminase" evidence="10">
    <location>
        <begin position="226"/>
        <end position="370"/>
    </location>
</feature>
<dbReference type="AlphaFoldDB" id="A0A023B7U9"/>
<dbReference type="GO" id="GO:0004132">
    <property type="term" value="F:dCMP deaminase activity"/>
    <property type="evidence" value="ECO:0007669"/>
    <property type="project" value="UniProtKB-EC"/>
</dbReference>
<dbReference type="PANTHER" id="PTHR11086:SF18">
    <property type="entry name" value="DEOXYCYTIDYLATE DEAMINASE"/>
    <property type="match status" value="1"/>
</dbReference>
<dbReference type="GO" id="GO:0008270">
    <property type="term" value="F:zinc ion binding"/>
    <property type="evidence" value="ECO:0007669"/>
    <property type="project" value="InterPro"/>
</dbReference>
<evidence type="ECO:0000256" key="1">
    <source>
        <dbReference type="ARBA" id="ARBA00001947"/>
    </source>
</evidence>
<dbReference type="SUPFAM" id="SSF53927">
    <property type="entry name" value="Cytidine deaminase-like"/>
    <property type="match status" value="1"/>
</dbReference>
<dbReference type="CDD" id="cd01286">
    <property type="entry name" value="deoxycytidylate_deaminase"/>
    <property type="match status" value="1"/>
</dbReference>
<keyword evidence="12" id="KW-1185">Reference proteome</keyword>
<sequence>MVVRLYLRSPYKQLYLRRSVEAPEVVDYYDRIALWHKKYPPSCSFTLSHLLELFSLSLAQVGADALLVERTVLHRNVPQRARGPYVADWLIVSHGDPEANEPCGLSCSSSCNSSRSCLSVSDDSPDHGLGLDESQPVLRPDQSQTGLWTTENEDLFRDKGSPDAARSLEAEGLRGDSQVDKLLTREEGSSSSGSSSRRSARSDEELDSRGLLRPLPSPLTECIRLPWDSYFIKLAEYTSKRSNCRKRRVGALLVRERRIISTGYNGTSFTSENCLDGGCTRCQQPVIRAGQMLDRCECIHAEVNALLGVQRELAQGSSMFVNLMPCFSCAKLIVQMGICRVVYIDDYDGDDAAQYMKKHRVIVSKHGIRE</sequence>
<protein>
    <recommendedName>
        <fullName evidence="8">dCMP deaminase</fullName>
        <ecNumber evidence="7">3.5.4.12</ecNumber>
    </recommendedName>
    <alternativeName>
        <fullName evidence="8">dCMP deaminase</fullName>
    </alternativeName>
</protein>
<dbReference type="GO" id="GO:0005737">
    <property type="term" value="C:cytoplasm"/>
    <property type="evidence" value="ECO:0007669"/>
    <property type="project" value="TreeGrafter"/>
</dbReference>
<gene>
    <name evidence="11" type="ORF">GNI_065750</name>
</gene>
<comment type="caution">
    <text evidence="11">The sequence shown here is derived from an EMBL/GenBank/DDBJ whole genome shotgun (WGS) entry which is preliminary data.</text>
</comment>
<dbReference type="PROSITE" id="PS51747">
    <property type="entry name" value="CYT_DCMP_DEAMINASES_2"/>
    <property type="match status" value="1"/>
</dbReference>
<comment type="similarity">
    <text evidence="2">Belongs to the cytidine and deoxycytidylate deaminase family.</text>
</comment>
<dbReference type="VEuPathDB" id="CryptoDB:GNI_065750"/>
<evidence type="ECO:0000259" key="10">
    <source>
        <dbReference type="PROSITE" id="PS51747"/>
    </source>
</evidence>